<proteinExistence type="predicted"/>
<protein>
    <recommendedName>
        <fullName evidence="5">GGGtGRT protein</fullName>
    </recommendedName>
</protein>
<evidence type="ECO:0000313" key="4">
    <source>
        <dbReference type="Proteomes" id="UP000031671"/>
    </source>
</evidence>
<dbReference type="EMBL" id="BBRZ01000042">
    <property type="protein sequence ID" value="GAM57008.1"/>
    <property type="molecule type" value="Genomic_DNA"/>
</dbReference>
<organism evidence="2 3">
    <name type="scientific">Vibrio ishigakensis</name>
    <dbReference type="NCBI Taxonomy" id="1481914"/>
    <lineage>
        <taxon>Bacteria</taxon>
        <taxon>Pseudomonadati</taxon>
        <taxon>Pseudomonadota</taxon>
        <taxon>Gammaproteobacteria</taxon>
        <taxon>Vibrionales</taxon>
        <taxon>Vibrionaceae</taxon>
        <taxon>Vibrio</taxon>
    </lineage>
</organism>
<evidence type="ECO:0000313" key="2">
    <source>
        <dbReference type="EMBL" id="GAM73311.1"/>
    </source>
</evidence>
<dbReference type="Proteomes" id="UP000031666">
    <property type="component" value="Unassembled WGS sequence"/>
</dbReference>
<dbReference type="EMBL" id="BBSC01000001">
    <property type="protein sequence ID" value="GAM73311.1"/>
    <property type="molecule type" value="Genomic_DNA"/>
</dbReference>
<keyword evidence="4" id="KW-1185">Reference proteome</keyword>
<dbReference type="AlphaFoldDB" id="A0A0B8Q469"/>
<sequence>MAAGPASYGMTDTMGRMHADAQFAGSSSVPAHVAMMGFIGMGNNPMVGASVALAVAVDEALKAKRA</sequence>
<accession>A0A0B8P122</accession>
<reference evidence="2 3" key="2">
    <citation type="submission" date="2015-01" db="EMBL/GenBank/DDBJ databases">
        <title>Vibrio sp. C94 JCM 19241 whole genome shotgun sequence.</title>
        <authorList>
            <person name="Sawabe T."/>
            <person name="Meirelles P."/>
            <person name="Feng G."/>
            <person name="Sayaka M."/>
            <person name="Hattori M."/>
            <person name="Ohkuma M."/>
        </authorList>
    </citation>
    <scope>NUCLEOTIDE SEQUENCE [LARGE SCALE GENOMIC DNA]</scope>
    <source>
        <strain evidence="3">JCM 19241</strain>
        <strain evidence="2">JCM19241</strain>
    </source>
</reference>
<reference evidence="3 4" key="3">
    <citation type="submission" date="2015-01" db="EMBL/GenBank/DDBJ databases">
        <authorList>
            <consortium name="NBRP consortium"/>
            <person name="Sawabe T."/>
            <person name="Meirelles P."/>
            <person name="Feng G."/>
            <person name="Sayaka M."/>
            <person name="Hattori M."/>
            <person name="Ohkuma M."/>
        </authorList>
    </citation>
    <scope>NUCLEOTIDE SEQUENCE [LARGE SCALE GENOMIC DNA]</scope>
    <source>
        <strain evidence="4">JCM 19231</strain>
        <strain evidence="3">JCM 19241</strain>
        <strain evidence="1">JCM19231</strain>
        <strain evidence="2">JCM19241</strain>
    </source>
</reference>
<dbReference type="Proteomes" id="UP000031671">
    <property type="component" value="Unassembled WGS sequence"/>
</dbReference>
<name>A0A0B8Q469_9VIBR</name>
<comment type="caution">
    <text evidence="2">The sequence shown here is derived from an EMBL/GenBank/DDBJ whole genome shotgun (WGS) entry which is preliminary data.</text>
</comment>
<accession>A0A0B8Q469</accession>
<dbReference type="Pfam" id="PF14057">
    <property type="entry name" value="GGGtGRT"/>
    <property type="match status" value="1"/>
</dbReference>
<dbReference type="InterPro" id="IPR025964">
    <property type="entry name" value="GGGtGRT"/>
</dbReference>
<evidence type="ECO:0008006" key="5">
    <source>
        <dbReference type="Google" id="ProtNLM"/>
    </source>
</evidence>
<gene>
    <name evidence="1" type="ORF">JCM19231_1758</name>
    <name evidence="2" type="ORF">JCM19241_2766</name>
</gene>
<reference evidence="1 4" key="1">
    <citation type="submission" date="2015-01" db="EMBL/GenBank/DDBJ databases">
        <title>Vibrio sp. C1 JCM 19231 whole genome shotgun sequence.</title>
        <authorList>
            <person name="Sawabe T."/>
            <person name="Meirelles P."/>
            <person name="Feng G."/>
            <person name="Sayaka M."/>
            <person name="Hattori M."/>
            <person name="Ohkuma M."/>
        </authorList>
    </citation>
    <scope>NUCLEOTIDE SEQUENCE [LARGE SCALE GENOMIC DNA]</scope>
    <source>
        <strain evidence="4">JCM 19231</strain>
        <strain evidence="1">JCM19231</strain>
    </source>
</reference>
<evidence type="ECO:0000313" key="1">
    <source>
        <dbReference type="EMBL" id="GAM57008.1"/>
    </source>
</evidence>
<evidence type="ECO:0000313" key="3">
    <source>
        <dbReference type="Proteomes" id="UP000031666"/>
    </source>
</evidence>
<dbReference type="STRING" id="1481914.JCM19241_2766"/>